<protein>
    <recommendedName>
        <fullName evidence="1">Lipocalin-like domain-containing protein</fullName>
    </recommendedName>
</protein>
<gene>
    <name evidence="2" type="ORF">BON30_40780</name>
</gene>
<accession>A0A1L9AYE0</accession>
<organism evidence="2 3">
    <name type="scientific">Cystobacter ferrugineus</name>
    <dbReference type="NCBI Taxonomy" id="83449"/>
    <lineage>
        <taxon>Bacteria</taxon>
        <taxon>Pseudomonadati</taxon>
        <taxon>Myxococcota</taxon>
        <taxon>Myxococcia</taxon>
        <taxon>Myxococcales</taxon>
        <taxon>Cystobacterineae</taxon>
        <taxon>Archangiaceae</taxon>
        <taxon>Cystobacter</taxon>
    </lineage>
</organism>
<dbReference type="Proteomes" id="UP000182229">
    <property type="component" value="Unassembled WGS sequence"/>
</dbReference>
<feature type="domain" description="Lipocalin-like" evidence="1">
    <location>
        <begin position="7"/>
        <end position="142"/>
    </location>
</feature>
<evidence type="ECO:0000259" key="1">
    <source>
        <dbReference type="Pfam" id="PF13924"/>
    </source>
</evidence>
<comment type="caution">
    <text evidence="2">The sequence shown here is derived from an EMBL/GenBank/DDBJ whole genome shotgun (WGS) entry which is preliminary data.</text>
</comment>
<evidence type="ECO:0000313" key="2">
    <source>
        <dbReference type="EMBL" id="OJH34923.1"/>
    </source>
</evidence>
<dbReference type="STRING" id="83449.BON30_40780"/>
<dbReference type="Pfam" id="PF13924">
    <property type="entry name" value="Lipocalin_5"/>
    <property type="match status" value="1"/>
</dbReference>
<dbReference type="EMBL" id="MPIN01000016">
    <property type="protein sequence ID" value="OJH34923.1"/>
    <property type="molecule type" value="Genomic_DNA"/>
</dbReference>
<name>A0A1L9AYE0_9BACT</name>
<keyword evidence="3" id="KW-1185">Reference proteome</keyword>
<dbReference type="AlphaFoldDB" id="A0A1L9AYE0"/>
<evidence type="ECO:0000313" key="3">
    <source>
        <dbReference type="Proteomes" id="UP000182229"/>
    </source>
</evidence>
<proteinExistence type="predicted"/>
<reference evidence="2 3" key="2">
    <citation type="submission" date="2016-12" db="EMBL/GenBank/DDBJ databases">
        <title>Draft Genome Sequence of Cystobacter ferrugineus Strain Cbfe23.</title>
        <authorList>
            <person name="Akbar S."/>
            <person name="Dowd S.E."/>
            <person name="Stevens D.C."/>
        </authorList>
    </citation>
    <scope>NUCLEOTIDE SEQUENCE [LARGE SCALE GENOMIC DNA]</scope>
    <source>
        <strain evidence="2 3">Cbfe23</strain>
    </source>
</reference>
<reference evidence="3" key="1">
    <citation type="submission" date="2016-11" db="EMBL/GenBank/DDBJ databases">
        <authorList>
            <person name="Shukria A."/>
            <person name="Stevens D.C."/>
        </authorList>
    </citation>
    <scope>NUCLEOTIDE SEQUENCE [LARGE SCALE GENOMIC DNA]</scope>
    <source>
        <strain evidence="3">Cbfe23</strain>
    </source>
</reference>
<sequence>MLKDRLVGTWQLISVEGHLPDGSRDHPYGQNPLGVLMYDRPGNMAVQIMGRNRPPFKSADLKGGSAQETKNALDGVAVYFGTYETEEQTDTVLHHITGSVFPNWIGSVQRRKATVEGNRLILRTEPLLMGGSESVVVLEWQRLAPSS</sequence>
<dbReference type="RefSeq" id="WP_071903979.1">
    <property type="nucleotide sequence ID" value="NZ_MPIN01000016.1"/>
</dbReference>
<dbReference type="InterPro" id="IPR024311">
    <property type="entry name" value="Lipocalin-like"/>
</dbReference>